<accession>A0A367K151</accession>
<comment type="caution">
    <text evidence="2">The sequence shown here is derived from an EMBL/GenBank/DDBJ whole genome shotgun (WGS) entry which is preliminary data.</text>
</comment>
<gene>
    <name evidence="2" type="ORF">CU097_011008</name>
</gene>
<sequence length="297" mass="32961">MRNHHNYTVFLYHGNDSTIDNDRDTAIDHGNDATNQSNNLQQGGTSVKRSHDELLALDLSFGLPLVGTLDKLVRGSLSRVQAEMSLKVLVQEGNEFKFVKALSALVTRLPRFPMEEGANEAELCMRFVDPFLTGLFDDPDNGVYLRWTNETTTVVKQNNGCPDLCITKSRGVKWGADCGYGEAKPAVRDNDHYLVCMNLIRMAVLSKEALNKQYLDGALGIQIVGQTLMFYVLLLPAEGIYALLQLVDVKIPDSLQSLSHLVMDVSNSLSVTDAFDRLCVCSNDPGQKLLKWLFNSS</sequence>
<organism evidence="2 3">
    <name type="scientific">Rhizopus azygosporus</name>
    <name type="common">Rhizopus microsporus var. azygosporus</name>
    <dbReference type="NCBI Taxonomy" id="86630"/>
    <lineage>
        <taxon>Eukaryota</taxon>
        <taxon>Fungi</taxon>
        <taxon>Fungi incertae sedis</taxon>
        <taxon>Mucoromycota</taxon>
        <taxon>Mucoromycotina</taxon>
        <taxon>Mucoromycetes</taxon>
        <taxon>Mucorales</taxon>
        <taxon>Mucorineae</taxon>
        <taxon>Rhizopodaceae</taxon>
        <taxon>Rhizopus</taxon>
    </lineage>
</organism>
<reference evidence="2 3" key="1">
    <citation type="journal article" date="2018" name="G3 (Bethesda)">
        <title>Phylogenetic and Phylogenomic Definition of Rhizopus Species.</title>
        <authorList>
            <person name="Gryganskyi A.P."/>
            <person name="Golan J."/>
            <person name="Dolatabadi S."/>
            <person name="Mondo S."/>
            <person name="Robb S."/>
            <person name="Idnurm A."/>
            <person name="Muszewska A."/>
            <person name="Steczkiewicz K."/>
            <person name="Masonjones S."/>
            <person name="Liao H.L."/>
            <person name="Gajdeczka M.T."/>
            <person name="Anike F."/>
            <person name="Vuek A."/>
            <person name="Anishchenko I.M."/>
            <person name="Voigt K."/>
            <person name="de Hoog G.S."/>
            <person name="Smith M.E."/>
            <person name="Heitman J."/>
            <person name="Vilgalys R."/>
            <person name="Stajich J.E."/>
        </authorList>
    </citation>
    <scope>NUCLEOTIDE SEQUENCE [LARGE SCALE GENOMIC DNA]</scope>
    <source>
        <strain evidence="2 3">CBS 357.93</strain>
    </source>
</reference>
<feature type="region of interest" description="Disordered" evidence="1">
    <location>
        <begin position="24"/>
        <end position="45"/>
    </location>
</feature>
<dbReference type="AlphaFoldDB" id="A0A367K151"/>
<evidence type="ECO:0000313" key="2">
    <source>
        <dbReference type="EMBL" id="RCH95875.1"/>
    </source>
</evidence>
<dbReference type="Proteomes" id="UP000252139">
    <property type="component" value="Unassembled WGS sequence"/>
</dbReference>
<proteinExistence type="predicted"/>
<dbReference type="OrthoDB" id="2225686at2759"/>
<keyword evidence="3" id="KW-1185">Reference proteome</keyword>
<feature type="compositionally biased region" description="Polar residues" evidence="1">
    <location>
        <begin position="32"/>
        <end position="45"/>
    </location>
</feature>
<evidence type="ECO:0000313" key="3">
    <source>
        <dbReference type="Proteomes" id="UP000252139"/>
    </source>
</evidence>
<evidence type="ECO:0000256" key="1">
    <source>
        <dbReference type="SAM" id="MobiDB-lite"/>
    </source>
</evidence>
<protein>
    <submittedName>
        <fullName evidence="2">Uncharacterized protein</fullName>
    </submittedName>
</protein>
<dbReference type="EMBL" id="PJQL01000424">
    <property type="protein sequence ID" value="RCH95875.1"/>
    <property type="molecule type" value="Genomic_DNA"/>
</dbReference>
<name>A0A367K151_RHIAZ</name>